<keyword evidence="8" id="KW-0520">NAD</keyword>
<dbReference type="InterPro" id="IPR020084">
    <property type="entry name" value="NUDIX_hydrolase_CS"/>
</dbReference>
<comment type="cofactor">
    <cofactor evidence="2">
        <name>Zn(2+)</name>
        <dbReference type="ChEBI" id="CHEBI:29105"/>
    </cofactor>
</comment>
<evidence type="ECO:0000256" key="6">
    <source>
        <dbReference type="ARBA" id="ARBA00022801"/>
    </source>
</evidence>
<evidence type="ECO:0000256" key="7">
    <source>
        <dbReference type="ARBA" id="ARBA00022842"/>
    </source>
</evidence>
<dbReference type="CDD" id="cd03429">
    <property type="entry name" value="NUDIX_NADH_pyrophosphatase_Nudt13"/>
    <property type="match status" value="1"/>
</dbReference>
<organism evidence="11 12">
    <name type="scientific">Aspergillus puulaauensis</name>
    <dbReference type="NCBI Taxonomy" id="1220207"/>
    <lineage>
        <taxon>Eukaryota</taxon>
        <taxon>Fungi</taxon>
        <taxon>Dikarya</taxon>
        <taxon>Ascomycota</taxon>
        <taxon>Pezizomycotina</taxon>
        <taxon>Eurotiomycetes</taxon>
        <taxon>Eurotiomycetidae</taxon>
        <taxon>Eurotiales</taxon>
        <taxon>Aspergillaceae</taxon>
        <taxon>Aspergillus</taxon>
    </lineage>
</organism>
<dbReference type="PANTHER" id="PTHR42904">
    <property type="entry name" value="NUDIX HYDROLASE, NUDC SUBFAMILY"/>
    <property type="match status" value="1"/>
</dbReference>
<comment type="catalytic activity">
    <reaction evidence="9">
        <text>a 5'-end NAD(+)-phospho-ribonucleoside in mRNA + H2O = a 5'-end phospho-adenosine-phospho-ribonucleoside in mRNA + beta-nicotinamide D-ribonucleotide + 2 H(+)</text>
        <dbReference type="Rhea" id="RHEA:60876"/>
        <dbReference type="Rhea" id="RHEA-COMP:15698"/>
        <dbReference type="Rhea" id="RHEA-COMP:15719"/>
        <dbReference type="ChEBI" id="CHEBI:14649"/>
        <dbReference type="ChEBI" id="CHEBI:15377"/>
        <dbReference type="ChEBI" id="CHEBI:15378"/>
        <dbReference type="ChEBI" id="CHEBI:144029"/>
        <dbReference type="ChEBI" id="CHEBI:144051"/>
    </reaction>
    <physiologicalReaction direction="left-to-right" evidence="9">
        <dbReference type="Rhea" id="RHEA:60877"/>
    </physiologicalReaction>
</comment>
<dbReference type="GO" id="GO:0006742">
    <property type="term" value="P:NADP+ catabolic process"/>
    <property type="evidence" value="ECO:0007669"/>
    <property type="project" value="TreeGrafter"/>
</dbReference>
<reference evidence="11" key="2">
    <citation type="submission" date="2021-02" db="EMBL/GenBank/DDBJ databases">
        <title>Aspergillus puulaauensis MK2 genome sequence.</title>
        <authorList>
            <person name="Futagami T."/>
            <person name="Mori K."/>
            <person name="Kadooka C."/>
            <person name="Tanaka T."/>
        </authorList>
    </citation>
    <scope>NUCLEOTIDE SEQUENCE</scope>
    <source>
        <strain evidence="11">MK2</strain>
    </source>
</reference>
<dbReference type="PROSITE" id="PS00893">
    <property type="entry name" value="NUDIX_BOX"/>
    <property type="match status" value="1"/>
</dbReference>
<evidence type="ECO:0000256" key="5">
    <source>
        <dbReference type="ARBA" id="ARBA00022723"/>
    </source>
</evidence>
<dbReference type="PANTHER" id="PTHR42904:SF6">
    <property type="entry name" value="NAD-CAPPED RNA HYDROLASE NUDT12"/>
    <property type="match status" value="1"/>
</dbReference>
<dbReference type="InterPro" id="IPR015375">
    <property type="entry name" value="NADH_PPase-like_N"/>
</dbReference>
<dbReference type="GO" id="GO:0035529">
    <property type="term" value="F:NADH pyrophosphatase activity"/>
    <property type="evidence" value="ECO:0007669"/>
    <property type="project" value="TreeGrafter"/>
</dbReference>
<name>A0A7R8AFR7_9EURO</name>
<dbReference type="EC" id="3.6.1.22" evidence="4"/>
<evidence type="ECO:0000313" key="12">
    <source>
        <dbReference type="Proteomes" id="UP000654913"/>
    </source>
</evidence>
<evidence type="ECO:0000256" key="2">
    <source>
        <dbReference type="ARBA" id="ARBA00001947"/>
    </source>
</evidence>
<evidence type="ECO:0000256" key="4">
    <source>
        <dbReference type="ARBA" id="ARBA00012381"/>
    </source>
</evidence>
<dbReference type="InterPro" id="IPR015797">
    <property type="entry name" value="NUDIX_hydrolase-like_dom_sf"/>
</dbReference>
<keyword evidence="6" id="KW-0378">Hydrolase</keyword>
<protein>
    <recommendedName>
        <fullName evidence="4">NAD(+) diphosphatase</fullName>
        <ecNumber evidence="4">3.6.1.22</ecNumber>
    </recommendedName>
</protein>
<dbReference type="RefSeq" id="XP_041549395.1">
    <property type="nucleotide sequence ID" value="XM_041699151.1"/>
</dbReference>
<dbReference type="InterPro" id="IPR000086">
    <property type="entry name" value="NUDIX_hydrolase_dom"/>
</dbReference>
<keyword evidence="5" id="KW-0479">Metal-binding</keyword>
<evidence type="ECO:0000259" key="10">
    <source>
        <dbReference type="PROSITE" id="PS51462"/>
    </source>
</evidence>
<dbReference type="GO" id="GO:0046872">
    <property type="term" value="F:metal ion binding"/>
    <property type="evidence" value="ECO:0007669"/>
    <property type="project" value="UniProtKB-KW"/>
</dbReference>
<dbReference type="InterPro" id="IPR050241">
    <property type="entry name" value="NAD-cap_RNA_hydrolase_NudC"/>
</dbReference>
<dbReference type="Pfam" id="PF00293">
    <property type="entry name" value="NUDIX"/>
    <property type="match status" value="1"/>
</dbReference>
<dbReference type="EMBL" id="AP024443">
    <property type="protein sequence ID" value="BCS17201.1"/>
    <property type="molecule type" value="Genomic_DNA"/>
</dbReference>
<dbReference type="GO" id="GO:0005777">
    <property type="term" value="C:peroxisome"/>
    <property type="evidence" value="ECO:0007669"/>
    <property type="project" value="TreeGrafter"/>
</dbReference>
<dbReference type="PROSITE" id="PS51462">
    <property type="entry name" value="NUDIX"/>
    <property type="match status" value="1"/>
</dbReference>
<proteinExistence type="inferred from homology"/>
<evidence type="ECO:0000256" key="1">
    <source>
        <dbReference type="ARBA" id="ARBA00001946"/>
    </source>
</evidence>
<dbReference type="GO" id="GO:0005829">
    <property type="term" value="C:cytosol"/>
    <property type="evidence" value="ECO:0007669"/>
    <property type="project" value="TreeGrafter"/>
</dbReference>
<evidence type="ECO:0000256" key="8">
    <source>
        <dbReference type="ARBA" id="ARBA00023027"/>
    </source>
</evidence>
<keyword evidence="7" id="KW-0460">Magnesium</keyword>
<comment type="similarity">
    <text evidence="3">Belongs to the Nudix hydrolase family. NudC subfamily.</text>
</comment>
<dbReference type="KEGG" id="apuu:APUU_10029S"/>
<dbReference type="Pfam" id="PF09296">
    <property type="entry name" value="NUDIX-like"/>
    <property type="match status" value="1"/>
</dbReference>
<feature type="domain" description="Nudix hydrolase" evidence="10">
    <location>
        <begin position="240"/>
        <end position="369"/>
    </location>
</feature>
<dbReference type="Proteomes" id="UP000654913">
    <property type="component" value="Chromosome 1"/>
</dbReference>
<keyword evidence="12" id="KW-1185">Reference proteome</keyword>
<dbReference type="AlphaFoldDB" id="A0A7R8AFR7"/>
<reference evidence="11" key="1">
    <citation type="submission" date="2021-01" db="EMBL/GenBank/DDBJ databases">
        <authorList>
            <consortium name="Aspergillus puulaauensis MK2 genome sequencing consortium"/>
            <person name="Kazuki M."/>
            <person name="Futagami T."/>
        </authorList>
    </citation>
    <scope>NUCLEOTIDE SEQUENCE</scope>
    <source>
        <strain evidence="11">MK2</strain>
    </source>
</reference>
<dbReference type="SUPFAM" id="SSF55811">
    <property type="entry name" value="Nudix"/>
    <property type="match status" value="1"/>
</dbReference>
<dbReference type="OrthoDB" id="10249612at2759"/>
<dbReference type="GO" id="GO:0019677">
    <property type="term" value="P:NAD+ catabolic process"/>
    <property type="evidence" value="ECO:0007669"/>
    <property type="project" value="TreeGrafter"/>
</dbReference>
<evidence type="ECO:0000256" key="3">
    <source>
        <dbReference type="ARBA" id="ARBA00009595"/>
    </source>
</evidence>
<evidence type="ECO:0000313" key="11">
    <source>
        <dbReference type="EMBL" id="BCS17201.1"/>
    </source>
</evidence>
<evidence type="ECO:0000256" key="9">
    <source>
        <dbReference type="ARBA" id="ARBA00023679"/>
    </source>
</evidence>
<dbReference type="Gene3D" id="3.90.79.10">
    <property type="entry name" value="Nucleoside Triphosphate Pyrophosphohydrolase"/>
    <property type="match status" value="1"/>
</dbReference>
<comment type="cofactor">
    <cofactor evidence="1">
        <name>Mg(2+)</name>
        <dbReference type="ChEBI" id="CHEBI:18420"/>
    </cofactor>
</comment>
<sequence>MYTPKTPNTSDTTVGYNFSDREIVNYFSDSPLNRVSFLRTEPEFLSLALKHPTAQFLLFNNLAPLTRSPTEIYYAKHDEISQLVPEDTFKQSEEELIKGSDARDTHAAVIFLGLRTCDSGSSFSYKIYSGAPFFAVDVTPEASRAPQDASLLIKSMEEQGLFFHQTRVLNTLPGEDAAIYAQARSLVDWNTRNRFCGICSGLTVSVNAGTKRVCLSSNKIEPNLQLKCSIRTIPSNLCFPRTDPTIISVVLSADGKRVLLGRGKRAPPKRYSALAGFIEPGESVENAVRREVWEEAGVILSRVSIHSTQPWPYPANLMIGAIGQCHKDHEDLTLEHDHELADARWYKLEEVRDALNGTGDLQLPPATAIANQMLRSIVKSYFCLDG</sequence>
<dbReference type="InterPro" id="IPR049734">
    <property type="entry name" value="NudC-like_C"/>
</dbReference>
<accession>A0A7R8AFR7</accession>
<dbReference type="Gene3D" id="3.90.79.20">
    <property type="match status" value="1"/>
</dbReference>
<dbReference type="GeneID" id="64967206"/>
<gene>
    <name evidence="11" type="primary">NPY1_1</name>
    <name evidence="11" type="ORF">APUU_10029S</name>
</gene>